<dbReference type="InterPro" id="IPR011991">
    <property type="entry name" value="ArsR-like_HTH"/>
</dbReference>
<dbReference type="SMART" id="SM00418">
    <property type="entry name" value="HTH_ARSR"/>
    <property type="match status" value="1"/>
</dbReference>
<dbReference type="InterPro" id="IPR036388">
    <property type="entry name" value="WH-like_DNA-bd_sf"/>
</dbReference>
<dbReference type="RefSeq" id="WP_092634212.1">
    <property type="nucleotide sequence ID" value="NZ_FNQT01000002.1"/>
</dbReference>
<dbReference type="InterPro" id="IPR001845">
    <property type="entry name" value="HTH_ArsR_DNA-bd_dom"/>
</dbReference>
<dbReference type="PANTHER" id="PTHR38600">
    <property type="entry name" value="TRANSCRIPTIONAL REGULATORY PROTEIN"/>
    <property type="match status" value="1"/>
</dbReference>
<name>A0A1H3YHM6_9EURY</name>
<dbReference type="Proteomes" id="UP000236755">
    <property type="component" value="Unassembled WGS sequence"/>
</dbReference>
<feature type="domain" description="HTH arsR-type" evidence="1">
    <location>
        <begin position="13"/>
        <end position="88"/>
    </location>
</feature>
<reference evidence="2 3" key="1">
    <citation type="submission" date="2016-10" db="EMBL/GenBank/DDBJ databases">
        <authorList>
            <person name="de Groot N.N."/>
        </authorList>
    </citation>
    <scope>NUCLEOTIDE SEQUENCE [LARGE SCALE GENOMIC DNA]</scope>
    <source>
        <strain evidence="2 3">CGMCC 1.8712</strain>
    </source>
</reference>
<evidence type="ECO:0000313" key="2">
    <source>
        <dbReference type="EMBL" id="SEA10691.1"/>
    </source>
</evidence>
<keyword evidence="3" id="KW-1185">Reference proteome</keyword>
<dbReference type="PANTHER" id="PTHR38600:SF1">
    <property type="entry name" value="TRANSCRIPTIONAL REGULATORY PROTEIN"/>
    <property type="match status" value="1"/>
</dbReference>
<dbReference type="SUPFAM" id="SSF46785">
    <property type="entry name" value="Winged helix' DNA-binding domain"/>
    <property type="match status" value="1"/>
</dbReference>
<dbReference type="EMBL" id="FNQT01000002">
    <property type="protein sequence ID" value="SEA10691.1"/>
    <property type="molecule type" value="Genomic_DNA"/>
</dbReference>
<evidence type="ECO:0000313" key="3">
    <source>
        <dbReference type="Proteomes" id="UP000236755"/>
    </source>
</evidence>
<dbReference type="STRING" id="555874.SAMN04488065_1871"/>
<accession>A0A1H3YHM6</accession>
<dbReference type="InterPro" id="IPR036390">
    <property type="entry name" value="WH_DNA-bd_sf"/>
</dbReference>
<gene>
    <name evidence="2" type="ORF">SAMN04488065_1871</name>
</gene>
<dbReference type="AlphaFoldDB" id="A0A1H3YHM6"/>
<protein>
    <submittedName>
        <fullName evidence="2">Regulatory protein, arsR family</fullName>
    </submittedName>
</protein>
<dbReference type="Pfam" id="PF01022">
    <property type="entry name" value="HTH_5"/>
    <property type="match status" value="1"/>
</dbReference>
<dbReference type="OrthoDB" id="35765at2157"/>
<dbReference type="GO" id="GO:0003700">
    <property type="term" value="F:DNA-binding transcription factor activity"/>
    <property type="evidence" value="ECO:0007669"/>
    <property type="project" value="InterPro"/>
</dbReference>
<organism evidence="2 3">
    <name type="scientific">Haloplanus vescus</name>
    <dbReference type="NCBI Taxonomy" id="555874"/>
    <lineage>
        <taxon>Archaea</taxon>
        <taxon>Methanobacteriati</taxon>
        <taxon>Methanobacteriota</taxon>
        <taxon>Stenosarchaea group</taxon>
        <taxon>Halobacteria</taxon>
        <taxon>Halobacteriales</taxon>
        <taxon>Haloferacaceae</taxon>
        <taxon>Haloplanus</taxon>
    </lineage>
</organism>
<evidence type="ECO:0000259" key="1">
    <source>
        <dbReference type="SMART" id="SM00418"/>
    </source>
</evidence>
<sequence>MRQLLWWLIGGSRGGANRLRIVRTLHDRPMNTNQLSETLDLNYKTVQHHLEVLEENNIVTTQGDDYGKMFFLTEQMTANLDILEEIAEQADLETNGD</sequence>
<proteinExistence type="predicted"/>
<dbReference type="CDD" id="cd00090">
    <property type="entry name" value="HTH_ARSR"/>
    <property type="match status" value="1"/>
</dbReference>
<dbReference type="Gene3D" id="1.10.10.10">
    <property type="entry name" value="Winged helix-like DNA-binding domain superfamily/Winged helix DNA-binding domain"/>
    <property type="match status" value="1"/>
</dbReference>